<comment type="caution">
    <text evidence="2">The sequence shown here is derived from an EMBL/GenBank/DDBJ whole genome shotgun (WGS) entry which is preliminary data.</text>
</comment>
<reference evidence="2 3" key="1">
    <citation type="submission" date="2023-05" db="EMBL/GenBank/DDBJ databases">
        <title>Actinoplanes sp. NEAU-A12 genome sequencing.</title>
        <authorList>
            <person name="Wang Z.-S."/>
        </authorList>
    </citation>
    <scope>NUCLEOTIDE SEQUENCE [LARGE SCALE GENOMIC DNA]</scope>
    <source>
        <strain evidence="2 3">NEAU-A12</strain>
    </source>
</reference>
<dbReference type="Proteomes" id="UP001241758">
    <property type="component" value="Unassembled WGS sequence"/>
</dbReference>
<keyword evidence="3" id="KW-1185">Reference proteome</keyword>
<dbReference type="EMBL" id="JASCTH010000003">
    <property type="protein sequence ID" value="MDI6098171.1"/>
    <property type="molecule type" value="Genomic_DNA"/>
</dbReference>
<organism evidence="2 3">
    <name type="scientific">Actinoplanes sandaracinus</name>
    <dbReference type="NCBI Taxonomy" id="3045177"/>
    <lineage>
        <taxon>Bacteria</taxon>
        <taxon>Bacillati</taxon>
        <taxon>Actinomycetota</taxon>
        <taxon>Actinomycetes</taxon>
        <taxon>Micromonosporales</taxon>
        <taxon>Micromonosporaceae</taxon>
        <taxon>Actinoplanes</taxon>
    </lineage>
</organism>
<gene>
    <name evidence="2" type="ORF">QLQ12_06085</name>
</gene>
<evidence type="ECO:0008006" key="4">
    <source>
        <dbReference type="Google" id="ProtNLM"/>
    </source>
</evidence>
<feature type="compositionally biased region" description="Basic and acidic residues" evidence="1">
    <location>
        <begin position="496"/>
        <end position="505"/>
    </location>
</feature>
<evidence type="ECO:0000313" key="2">
    <source>
        <dbReference type="EMBL" id="MDI6098171.1"/>
    </source>
</evidence>
<sequence length="505" mass="57832">MSTVTYPITVRRRLEKAEKRRWFSKAERGSADMLKPDAHHVLVYRVAGNYIQDSDRYGGSDERVVQATHVSMVDMRRNAPVVVRLEIPSQDAAAFEVFVTFTCTVIDPIAVVRDGVDAQQALWSHLKAHNKIFELGLGFPLSEVNKVRPVVSAQVKAYLTIRPPTVSGMEVTVASVEMSNPDVVAKFATTHRDRDYEVKLAELELKHQHRLATGRQFNDHDLANTQLDHDESVHTRKRNTSRREEFADTVHGHDLDSLTRHHAREIDGLQHQHDRDQEAASAAHQQILAGNRSAFARSEFAQDMEMIGQDPRRALIAAFAAGRIEAPELSDKLRQLDDQDRLAQIEQAQFEREHVLRIEADKRADDQAARGREERRKEREHTERMRQAEQNRTERVEKARDDRADRLLQEQRDRDDRIRREQADRLADQESREQQYSLLKILAANGQFNNSDMQSERMLAEFMNVPVPEVDSAEKPSLTTRASVATEGDDDDAHDDDQGLREEDV</sequence>
<dbReference type="RefSeq" id="WP_282757690.1">
    <property type="nucleotide sequence ID" value="NZ_JASCTH010000003.1"/>
</dbReference>
<protein>
    <recommendedName>
        <fullName evidence="4">Band 7 domain-containing protein</fullName>
    </recommendedName>
</protein>
<feature type="region of interest" description="Disordered" evidence="1">
    <location>
        <begin position="359"/>
        <end position="416"/>
    </location>
</feature>
<evidence type="ECO:0000313" key="3">
    <source>
        <dbReference type="Proteomes" id="UP001241758"/>
    </source>
</evidence>
<feature type="region of interest" description="Disordered" evidence="1">
    <location>
        <begin position="469"/>
        <end position="505"/>
    </location>
</feature>
<name>A0ABT6WEK7_9ACTN</name>
<accession>A0ABT6WEK7</accession>
<evidence type="ECO:0000256" key="1">
    <source>
        <dbReference type="SAM" id="MobiDB-lite"/>
    </source>
</evidence>
<proteinExistence type="predicted"/>